<dbReference type="AlphaFoldDB" id="A0A655D8G8"/>
<organism evidence="1 2">
    <name type="scientific">Salmonella enterica subsp. enterica serovar Bovismorbificans</name>
    <dbReference type="NCBI Taxonomy" id="58097"/>
    <lineage>
        <taxon>Bacteria</taxon>
        <taxon>Pseudomonadati</taxon>
        <taxon>Pseudomonadota</taxon>
        <taxon>Gammaproteobacteria</taxon>
        <taxon>Enterobacterales</taxon>
        <taxon>Enterobacteriaceae</taxon>
        <taxon>Salmonella</taxon>
    </lineage>
</organism>
<dbReference type="EMBL" id="CQPD01000028">
    <property type="protein sequence ID" value="CNU49399.1"/>
    <property type="molecule type" value="Genomic_DNA"/>
</dbReference>
<proteinExistence type="predicted"/>
<protein>
    <submittedName>
        <fullName evidence="1">Uncharacterized protein</fullName>
    </submittedName>
</protein>
<gene>
    <name evidence="1" type="ORF">ERS008207_02825</name>
</gene>
<reference evidence="1 2" key="1">
    <citation type="submission" date="2015-03" db="EMBL/GenBank/DDBJ databases">
        <authorList>
            <consortium name="Pathogen Informatics"/>
        </authorList>
    </citation>
    <scope>NUCLEOTIDE SEQUENCE [LARGE SCALE GENOMIC DNA]</scope>
    <source>
        <strain evidence="1 2">D4891</strain>
    </source>
</reference>
<sequence>MIAFGSCDKGASDITIFQKPNVTDIRSEGPRSGQFFQRISAGTLSQSGGFSGDLPGGGRYIRAKPQQRIGADGDISF</sequence>
<name>A0A655D8G8_SALET</name>
<evidence type="ECO:0000313" key="2">
    <source>
        <dbReference type="Proteomes" id="UP000042394"/>
    </source>
</evidence>
<evidence type="ECO:0000313" key="1">
    <source>
        <dbReference type="EMBL" id="CNU49399.1"/>
    </source>
</evidence>
<dbReference type="Proteomes" id="UP000042394">
    <property type="component" value="Unassembled WGS sequence"/>
</dbReference>
<accession>A0A655D8G8</accession>